<evidence type="ECO:0000256" key="1">
    <source>
        <dbReference type="ARBA" id="ARBA00014071"/>
    </source>
</evidence>
<proteinExistence type="predicted"/>
<dbReference type="Pfam" id="PF01718">
    <property type="entry name" value="Orbi_NS1"/>
    <property type="match status" value="1"/>
</dbReference>
<accession>A0A3S8RBX2</accession>
<protein>
    <recommendedName>
        <fullName evidence="1">Non-structural protein NS1</fullName>
    </recommendedName>
</protein>
<name>A0A3S8RBX2_9REOV</name>
<organism evidence="2">
    <name type="scientific">Skunk River virus</name>
    <dbReference type="NCBI Taxonomy" id="2488682"/>
    <lineage>
        <taxon>Viruses</taxon>
        <taxon>Riboviria</taxon>
        <taxon>Orthornavirae</taxon>
        <taxon>Duplornaviricota</taxon>
        <taxon>Resentoviricetes</taxon>
        <taxon>Reovirales</taxon>
        <taxon>Sedoreoviridae</taxon>
        <taxon>Orbivirus</taxon>
    </lineage>
</organism>
<dbReference type="EMBL" id="MK100573">
    <property type="protein sequence ID" value="AZJ37601.1"/>
    <property type="molecule type" value="Genomic_RNA"/>
</dbReference>
<dbReference type="InterPro" id="IPR002630">
    <property type="entry name" value="Orbi_NS1"/>
</dbReference>
<reference evidence="2" key="1">
    <citation type="journal article" date="2019" name="J. Gen. Virol.">
        <title>Skunk River virus, a novel orbivirus isolated from Aedes trivittatus in the United States.</title>
        <authorList>
            <person name="Tangudu C.S."/>
            <person name="Charles J."/>
            <person name="Hurt S.L."/>
            <person name="Dunphy B.M."/>
            <person name="Smith R.C."/>
            <person name="Bartholomay L.C."/>
            <person name="Blitvich B.J."/>
        </authorList>
    </citation>
    <scope>NUCLEOTIDE SEQUENCE</scope>
    <source>
        <strain evidence="2">SkRV-IA07</strain>
    </source>
</reference>
<evidence type="ECO:0000313" key="2">
    <source>
        <dbReference type="EMBL" id="AZJ37601.1"/>
    </source>
</evidence>
<sequence length="560" mass="64810">MDYLTRFLDASPTHGDERSAVNIITALDGAMRCNHKDQKCRIRGVCGVHYFKTLLKEIEEHPGDNWFEEARELVRGMCASGVERPGCMVLAIECNIAKTEEETREHLRVSSLRLKELFDKAEIKTAERQGAFRSYIDDSQSFLHLFFVPHDGVQMAKPIGSFRMNQFLILVYPEDYKVKGGIYQWDRSFRRINDQYLSWGNEKYPGRPEDGLLKWTIWVRPSWRVELSKFSERAGLYTYLSMDEKFINKLNTREGRRFYFQKFGVEGSSMEEVAGILMQDYGVGRSIYEDAVDRHIPHLSGYGLPMLLIRSHLQGNLNPVQVSMFFFELRLCQMCYIEDYNCNGFISIDTRAHEMLGRNPIRLVRPIRHIGNCKCGGMGKDAECTCRIDGINLNHDEMISRQGDHWVAINCLNADDALLVVATMVHRFFRGSALNLEVLRRVSLASLARCVLYWGCSGDQIQSIFKLLCYTFLDREPDMVDKMKFFELGYFLEWIMTPQPLSLAVRDEMIDVVTQFSIAFIQAKWWKKPDNEFVPEIVMPMVVGPPMNYSLEGAFSDLRF</sequence>